<evidence type="ECO:0000313" key="3">
    <source>
        <dbReference type="Proteomes" id="UP000051576"/>
    </source>
</evidence>
<protein>
    <submittedName>
        <fullName evidence="2">Peptidase</fullName>
    </submittedName>
</protein>
<dbReference type="PANTHER" id="PTHR11851">
    <property type="entry name" value="METALLOPROTEASE"/>
    <property type="match status" value="1"/>
</dbReference>
<dbReference type="STRING" id="1133569.FD21_GL002089"/>
<comment type="caution">
    <text evidence="2">The sequence shown here is derived from an EMBL/GenBank/DDBJ whole genome shotgun (WGS) entry which is preliminary data.</text>
</comment>
<proteinExistence type="predicted"/>
<dbReference type="GO" id="GO:0046872">
    <property type="term" value="F:metal ion binding"/>
    <property type="evidence" value="ECO:0007669"/>
    <property type="project" value="InterPro"/>
</dbReference>
<feature type="domain" description="Peptidase M16 C-terminal" evidence="1">
    <location>
        <begin position="68"/>
        <end position="250"/>
    </location>
</feature>
<name>A0A0R2C7A0_9LACO</name>
<dbReference type="NCBIfam" id="NF047421">
    <property type="entry name" value="YfmH_fam"/>
    <property type="match status" value="1"/>
</dbReference>
<gene>
    <name evidence="2" type="ORF">FD21_GL002089</name>
</gene>
<keyword evidence="3" id="KW-1185">Reference proteome</keyword>
<dbReference type="InterPro" id="IPR011249">
    <property type="entry name" value="Metalloenz_LuxS/M16"/>
</dbReference>
<accession>A0A0R2C7A0</accession>
<dbReference type="PANTHER" id="PTHR11851:SF134">
    <property type="entry name" value="ZINC-DEPENDENT PROTEASE"/>
    <property type="match status" value="1"/>
</dbReference>
<dbReference type="AlphaFoldDB" id="A0A0R2C7A0"/>
<dbReference type="Gene3D" id="3.30.830.10">
    <property type="entry name" value="Metalloenzyme, LuxS/M16 peptidase-like"/>
    <property type="match status" value="2"/>
</dbReference>
<dbReference type="InterPro" id="IPR007863">
    <property type="entry name" value="Peptidase_M16_C"/>
</dbReference>
<sequence length="320" mass="36200">METLLDFVQQPYFQPTAIEREKKIISQEIKMYADDPSWQLYAGILANLYPKHPLAKDIAGTLASIQQITATDLLECYQAFYHPSRMTLMVAGAVNPNEVLDWVVANQARKTFPRAEKIFRANLTAQRIQGPTIENRVIVLPTQRVKAAFGIKGTDKVDTISQTGLKYSLALELASSIYFGELSDNYQWLYQRGLIDDSFSFEIQVDRGFHYLIMTGETESVAEYFANLEQMLSQTTSSLISANQFEMAKRDLLGGEIAALDSLSSILNQDQGLLFGQATIFDQIKIIKELDLITVTHVWQRFLQTASFSKFEIDPRGENQ</sequence>
<evidence type="ECO:0000313" key="2">
    <source>
        <dbReference type="EMBL" id="KRM84249.1"/>
    </source>
</evidence>
<dbReference type="EMBL" id="AYYX01000087">
    <property type="protein sequence ID" value="KRM84249.1"/>
    <property type="molecule type" value="Genomic_DNA"/>
</dbReference>
<organism evidence="2 3">
    <name type="scientific">Liquorilactobacillus vini DSM 20605</name>
    <dbReference type="NCBI Taxonomy" id="1133569"/>
    <lineage>
        <taxon>Bacteria</taxon>
        <taxon>Bacillati</taxon>
        <taxon>Bacillota</taxon>
        <taxon>Bacilli</taxon>
        <taxon>Lactobacillales</taxon>
        <taxon>Lactobacillaceae</taxon>
        <taxon>Liquorilactobacillus</taxon>
    </lineage>
</organism>
<dbReference type="eggNOG" id="COG0612">
    <property type="taxonomic scope" value="Bacteria"/>
</dbReference>
<dbReference type="InterPro" id="IPR050361">
    <property type="entry name" value="MPP/UQCRC_Complex"/>
</dbReference>
<dbReference type="PATRIC" id="fig|1133569.4.peg.2253"/>
<evidence type="ECO:0000259" key="1">
    <source>
        <dbReference type="Pfam" id="PF05193"/>
    </source>
</evidence>
<dbReference type="SUPFAM" id="SSF63411">
    <property type="entry name" value="LuxS/MPP-like metallohydrolase"/>
    <property type="match status" value="2"/>
</dbReference>
<reference evidence="2 3" key="1">
    <citation type="journal article" date="2015" name="Genome Announc.">
        <title>Expanding the biotechnology potential of lactobacilli through comparative genomics of 213 strains and associated genera.</title>
        <authorList>
            <person name="Sun Z."/>
            <person name="Harris H.M."/>
            <person name="McCann A."/>
            <person name="Guo C."/>
            <person name="Argimon S."/>
            <person name="Zhang W."/>
            <person name="Yang X."/>
            <person name="Jeffery I.B."/>
            <person name="Cooney J.C."/>
            <person name="Kagawa T.F."/>
            <person name="Liu W."/>
            <person name="Song Y."/>
            <person name="Salvetti E."/>
            <person name="Wrobel A."/>
            <person name="Rasinkangas P."/>
            <person name="Parkhill J."/>
            <person name="Rea M.C."/>
            <person name="O'Sullivan O."/>
            <person name="Ritari J."/>
            <person name="Douillard F.P."/>
            <person name="Paul Ross R."/>
            <person name="Yang R."/>
            <person name="Briner A.E."/>
            <person name="Felis G.E."/>
            <person name="de Vos W.M."/>
            <person name="Barrangou R."/>
            <person name="Klaenhammer T.R."/>
            <person name="Caufield P.W."/>
            <person name="Cui Y."/>
            <person name="Zhang H."/>
            <person name="O'Toole P.W."/>
        </authorList>
    </citation>
    <scope>NUCLEOTIDE SEQUENCE [LARGE SCALE GENOMIC DNA]</scope>
    <source>
        <strain evidence="2 3">DSM 20605</strain>
    </source>
</reference>
<dbReference type="Proteomes" id="UP000051576">
    <property type="component" value="Unassembled WGS sequence"/>
</dbReference>
<dbReference type="Pfam" id="PF05193">
    <property type="entry name" value="Peptidase_M16_C"/>
    <property type="match status" value="1"/>
</dbReference>